<dbReference type="InterPro" id="IPR029069">
    <property type="entry name" value="HotDog_dom_sf"/>
</dbReference>
<dbReference type="OrthoDB" id="7204167at2"/>
<proteinExistence type="predicted"/>
<dbReference type="SUPFAM" id="SSF54637">
    <property type="entry name" value="Thioesterase/thiol ester dehydrase-isomerase"/>
    <property type="match status" value="1"/>
</dbReference>
<evidence type="ECO:0000256" key="1">
    <source>
        <dbReference type="ARBA" id="ARBA00022801"/>
    </source>
</evidence>
<reference evidence="2 3" key="1">
    <citation type="submission" date="2016-08" db="EMBL/GenBank/DDBJ databases">
        <title>Draft genome of Amylibacter sp. strain 4G11.</title>
        <authorList>
            <person name="Wong S.-K."/>
            <person name="Hamasaki K."/>
            <person name="Yoshizawa S."/>
        </authorList>
    </citation>
    <scope>NUCLEOTIDE SEQUENCE [LARGE SCALE GENOMIC DNA]</scope>
    <source>
        <strain evidence="2 3">4G11</strain>
    </source>
</reference>
<dbReference type="RefSeq" id="WP_099591592.1">
    <property type="nucleotide sequence ID" value="NZ_MDGM01000007.1"/>
</dbReference>
<dbReference type="PANTHER" id="PTHR31793">
    <property type="entry name" value="4-HYDROXYBENZOYL-COA THIOESTERASE FAMILY MEMBER"/>
    <property type="match status" value="1"/>
</dbReference>
<dbReference type="PANTHER" id="PTHR31793:SF37">
    <property type="entry name" value="ACYL-COA THIOESTER HYDROLASE YBGC"/>
    <property type="match status" value="1"/>
</dbReference>
<comment type="caution">
    <text evidence="2">The sequence shown here is derived from an EMBL/GenBank/DDBJ whole genome shotgun (WGS) entry which is preliminary data.</text>
</comment>
<dbReference type="Proteomes" id="UP000231516">
    <property type="component" value="Unassembled WGS sequence"/>
</dbReference>
<dbReference type="AlphaFoldDB" id="A0A2G5KA10"/>
<dbReference type="GO" id="GO:0047617">
    <property type="term" value="F:fatty acyl-CoA hydrolase activity"/>
    <property type="evidence" value="ECO:0007669"/>
    <property type="project" value="TreeGrafter"/>
</dbReference>
<keyword evidence="1" id="KW-0378">Hydrolase</keyword>
<dbReference type="InterPro" id="IPR050563">
    <property type="entry name" value="4-hydroxybenzoyl-CoA_TE"/>
</dbReference>
<dbReference type="Gene3D" id="3.10.129.10">
    <property type="entry name" value="Hotdog Thioesterase"/>
    <property type="match status" value="1"/>
</dbReference>
<dbReference type="CDD" id="cd00586">
    <property type="entry name" value="4HBT"/>
    <property type="match status" value="1"/>
</dbReference>
<gene>
    <name evidence="2" type="ORF">BFP76_12685</name>
</gene>
<organism evidence="2 3">
    <name type="scientific">Paramylibacter kogurei</name>
    <dbReference type="NCBI Taxonomy" id="1889778"/>
    <lineage>
        <taxon>Bacteria</taxon>
        <taxon>Pseudomonadati</taxon>
        <taxon>Pseudomonadota</taxon>
        <taxon>Alphaproteobacteria</taxon>
        <taxon>Rhodobacterales</taxon>
        <taxon>Paracoccaceae</taxon>
        <taxon>Paramylibacter</taxon>
    </lineage>
</organism>
<dbReference type="EMBL" id="MDGM01000007">
    <property type="protein sequence ID" value="PIB25853.1"/>
    <property type="molecule type" value="Genomic_DNA"/>
</dbReference>
<accession>A0A2G5KA10</accession>
<sequence>MHISRRNVLIEWGDCDPAGIVFYPRYFAWFDASTANHFASVGLLKPELIARYGVVGFPMVDTQGKFYTPSKFGDEVTIETTITGFGKSSFDVHHRLLRGDKLAVEGYEKRVLVKRADDGDGIKSVQVPEEIRTLFQR</sequence>
<keyword evidence="3" id="KW-1185">Reference proteome</keyword>
<protein>
    <submittedName>
        <fullName evidence="2">4-hydroxybenzoyl-CoA thioesterase</fullName>
    </submittedName>
</protein>
<evidence type="ECO:0000313" key="3">
    <source>
        <dbReference type="Proteomes" id="UP000231516"/>
    </source>
</evidence>
<evidence type="ECO:0000313" key="2">
    <source>
        <dbReference type="EMBL" id="PIB25853.1"/>
    </source>
</evidence>
<dbReference type="Pfam" id="PF13279">
    <property type="entry name" value="4HBT_2"/>
    <property type="match status" value="1"/>
</dbReference>
<name>A0A2G5KA10_9RHOB</name>